<dbReference type="EMBL" id="JBHTIR010004354">
    <property type="protein sequence ID" value="MFD0857093.1"/>
    <property type="molecule type" value="Genomic_DNA"/>
</dbReference>
<dbReference type="SUPFAM" id="SSF47413">
    <property type="entry name" value="lambda repressor-like DNA-binding domains"/>
    <property type="match status" value="1"/>
</dbReference>
<reference evidence="3" key="1">
    <citation type="journal article" date="2019" name="Int. J. Syst. Evol. Microbiol.">
        <title>The Global Catalogue of Microorganisms (GCM) 10K type strain sequencing project: providing services to taxonomists for standard genome sequencing and annotation.</title>
        <authorList>
            <consortium name="The Broad Institute Genomics Platform"/>
            <consortium name="The Broad Institute Genome Sequencing Center for Infectious Disease"/>
            <person name="Wu L."/>
            <person name="Ma J."/>
        </authorList>
    </citation>
    <scope>NUCLEOTIDE SEQUENCE [LARGE SCALE GENOMIC DNA]</scope>
    <source>
        <strain evidence="3">JCM 31696</strain>
    </source>
</reference>
<feature type="domain" description="HTH cro/C1-type" evidence="1">
    <location>
        <begin position="21"/>
        <end position="64"/>
    </location>
</feature>
<evidence type="ECO:0000259" key="1">
    <source>
        <dbReference type="PROSITE" id="PS50943"/>
    </source>
</evidence>
<dbReference type="PROSITE" id="PS50943">
    <property type="entry name" value="HTH_CROC1"/>
    <property type="match status" value="1"/>
</dbReference>
<proteinExistence type="predicted"/>
<dbReference type="InterPro" id="IPR010982">
    <property type="entry name" value="Lambda_DNA-bd_dom_sf"/>
</dbReference>
<keyword evidence="3" id="KW-1185">Reference proteome</keyword>
<dbReference type="SMART" id="SM00530">
    <property type="entry name" value="HTH_XRE"/>
    <property type="match status" value="1"/>
</dbReference>
<evidence type="ECO:0000313" key="3">
    <source>
        <dbReference type="Proteomes" id="UP001597083"/>
    </source>
</evidence>
<dbReference type="InterPro" id="IPR043917">
    <property type="entry name" value="DUF5753"/>
</dbReference>
<dbReference type="Proteomes" id="UP001597083">
    <property type="component" value="Unassembled WGS sequence"/>
</dbReference>
<dbReference type="Pfam" id="PF19054">
    <property type="entry name" value="DUF5753"/>
    <property type="match status" value="1"/>
</dbReference>
<accession>A0ABW3CRP4</accession>
<dbReference type="InterPro" id="IPR001387">
    <property type="entry name" value="Cro/C1-type_HTH"/>
</dbReference>
<dbReference type="Gene3D" id="1.10.260.40">
    <property type="entry name" value="lambda repressor-like DNA-binding domains"/>
    <property type="match status" value="1"/>
</dbReference>
<organism evidence="2 3">
    <name type="scientific">Actinomadura adrarensis</name>
    <dbReference type="NCBI Taxonomy" id="1819600"/>
    <lineage>
        <taxon>Bacteria</taxon>
        <taxon>Bacillati</taxon>
        <taxon>Actinomycetota</taxon>
        <taxon>Actinomycetes</taxon>
        <taxon>Streptosporangiales</taxon>
        <taxon>Thermomonosporaceae</taxon>
        <taxon>Actinomadura</taxon>
    </lineage>
</organism>
<evidence type="ECO:0000313" key="2">
    <source>
        <dbReference type="EMBL" id="MFD0857093.1"/>
    </source>
</evidence>
<gene>
    <name evidence="2" type="ORF">ACFQ07_33105</name>
</gene>
<sequence>MATNAPRDPKNNLWDFTAYYLRYLRVQKSLSGDDLGAIIKCSKATVSRIENGIIKLDGKQAAQIDRTWKTGGLFGLLVWYAAIGHDPQWFAQYVDLEARAEMIRIFEAQVIPGLLQTEEYAYALLTVGTTRDPDRILHDRLQRQTLLNRDPAPFMTVLLSQNVLEWPIGSPEIMKAQLARLLEMAEQRNVAIRVVPRTWETGAYAGLDGSFSLMSADDYGEVAYAISPETGRLVSAPSDVRSYAVRYDLIGAKALPEAPSKDLIREAMERIP</sequence>
<dbReference type="CDD" id="cd00093">
    <property type="entry name" value="HTH_XRE"/>
    <property type="match status" value="1"/>
</dbReference>
<protein>
    <submittedName>
        <fullName evidence="2">Helix-turn-helix transcriptional regulator</fullName>
    </submittedName>
</protein>
<name>A0ABW3CRP4_9ACTN</name>
<dbReference type="Pfam" id="PF01381">
    <property type="entry name" value="HTH_3"/>
    <property type="match status" value="1"/>
</dbReference>
<comment type="caution">
    <text evidence="2">The sequence shown here is derived from an EMBL/GenBank/DDBJ whole genome shotgun (WGS) entry which is preliminary data.</text>
</comment>